<reference evidence="1 2" key="1">
    <citation type="journal article" date="2021" name="Sci. Rep.">
        <title>Chromosome anchoring in Senegalese sole (Solea senegalensis) reveals sex-associated markers and genome rearrangements in flatfish.</title>
        <authorList>
            <person name="Guerrero-Cozar I."/>
            <person name="Gomez-Garrido J."/>
            <person name="Berbel C."/>
            <person name="Martinez-Blanch J.F."/>
            <person name="Alioto T."/>
            <person name="Claros M.G."/>
            <person name="Gagnaire P.A."/>
            <person name="Manchado M."/>
        </authorList>
    </citation>
    <scope>NUCLEOTIDE SEQUENCE [LARGE SCALE GENOMIC DNA]</scope>
    <source>
        <strain evidence="1">Sse05_10M</strain>
    </source>
</reference>
<evidence type="ECO:0000313" key="1">
    <source>
        <dbReference type="EMBL" id="KAG7509993.1"/>
    </source>
</evidence>
<dbReference type="Proteomes" id="UP000693946">
    <property type="component" value="Linkage Group LG16"/>
</dbReference>
<proteinExistence type="predicted"/>
<sequence>MLWVGGNRKEGWWVSKQAYVHGKGRGFRGIFGIFQEPFQSGSRCIPLPRDLAEQADRQLSREGRKGEHHALLPISLVMLMVEDGTADTNLALKPLKQVDGPCAERSLMCHRHRATSEI</sequence>
<evidence type="ECO:0000313" key="2">
    <source>
        <dbReference type="Proteomes" id="UP000693946"/>
    </source>
</evidence>
<dbReference type="EMBL" id="JAGKHQ010000008">
    <property type="protein sequence ID" value="KAG7509993.1"/>
    <property type="molecule type" value="Genomic_DNA"/>
</dbReference>
<dbReference type="AlphaFoldDB" id="A0AAV6RX89"/>
<keyword evidence="2" id="KW-1185">Reference proteome</keyword>
<protein>
    <submittedName>
        <fullName evidence="1">Uncharacterized protein</fullName>
    </submittedName>
</protein>
<comment type="caution">
    <text evidence="1">The sequence shown here is derived from an EMBL/GenBank/DDBJ whole genome shotgun (WGS) entry which is preliminary data.</text>
</comment>
<gene>
    <name evidence="1" type="ORF">JOB18_010525</name>
</gene>
<organism evidence="1 2">
    <name type="scientific">Solea senegalensis</name>
    <name type="common">Senegalese sole</name>
    <dbReference type="NCBI Taxonomy" id="28829"/>
    <lineage>
        <taxon>Eukaryota</taxon>
        <taxon>Metazoa</taxon>
        <taxon>Chordata</taxon>
        <taxon>Craniata</taxon>
        <taxon>Vertebrata</taxon>
        <taxon>Euteleostomi</taxon>
        <taxon>Actinopterygii</taxon>
        <taxon>Neopterygii</taxon>
        <taxon>Teleostei</taxon>
        <taxon>Neoteleostei</taxon>
        <taxon>Acanthomorphata</taxon>
        <taxon>Carangaria</taxon>
        <taxon>Pleuronectiformes</taxon>
        <taxon>Pleuronectoidei</taxon>
        <taxon>Soleidae</taxon>
        <taxon>Solea</taxon>
    </lineage>
</organism>
<name>A0AAV6RX89_SOLSE</name>
<accession>A0AAV6RX89</accession>